<dbReference type="Proteomes" id="UP001362999">
    <property type="component" value="Unassembled WGS sequence"/>
</dbReference>
<dbReference type="AlphaFoldDB" id="A0AAV9ZJQ7"/>
<protein>
    <submittedName>
        <fullName evidence="2">Uncharacterized protein</fullName>
    </submittedName>
</protein>
<accession>A0AAV9ZJQ7</accession>
<name>A0AAV9ZJQ7_9AGAR</name>
<proteinExistence type="predicted"/>
<feature type="region of interest" description="Disordered" evidence="1">
    <location>
        <begin position="442"/>
        <end position="497"/>
    </location>
</feature>
<evidence type="ECO:0000313" key="2">
    <source>
        <dbReference type="EMBL" id="KAK6984424.1"/>
    </source>
</evidence>
<sequence length="655" mass="73986">MLQQSEKWVYPQLSAMGETIAMSGQPLSDRYDHAVYPPLSAMGENLFLSRNWMFYPQAYRVVSIEASSHRRFGCGEAFPAIGIIFQPHRTFPFRFSIDLPLRSFVAVSAVHLHIRLSGIPATAGFLGSGEYLLPILAHILQIHQGPQSAYHADIIRRILRVHLGLTFDCFAIILAFAARISIPNWDLALRLHLYGIRLHPCPCGENSSAGLFVNLSGPFLLSSSLPDALDSSPSSVRISGIYLLILPHNNCVGEHNPSARAYGVTNRISWTPRHLFDFAQDSLFPLLAVVVDFGESESMFDTQFRLGPFGLGPIIEFFQRIYTLVMNWMPRLPYVELSGFLSVINTFVVPIYDGVFRFRAATPRIAFDPEPFAKLRETLQKHRHRFGDADFKDRLSVLDLLVTRDDVPVFAQRSEPSVFEYEPNASDREQFNRWNPFAERPKFPYPEAHTQHEQPFDFPREPSPPTASSSTAAYQGTGFTPHSHPQRPTPPVSQRVSNPGLDAIWAMPSDAWMSEILTRFPHPVDQRRRTWSQISNASTGNMRKCWLKVSMTCLKNGKPSTRAIHVPVIAYLKFRVFFGTILFSIDDAAKYIACPLPPFTMPPREDPVRDFLSNADKIMREARLVVEALPNAELFAAERSLRQLRGIHVVLASLL</sequence>
<feature type="compositionally biased region" description="Basic and acidic residues" evidence="1">
    <location>
        <begin position="449"/>
        <end position="460"/>
    </location>
</feature>
<evidence type="ECO:0000313" key="3">
    <source>
        <dbReference type="Proteomes" id="UP001362999"/>
    </source>
</evidence>
<gene>
    <name evidence="2" type="ORF">R3P38DRAFT_3452581</name>
</gene>
<comment type="caution">
    <text evidence="2">The sequence shown here is derived from an EMBL/GenBank/DDBJ whole genome shotgun (WGS) entry which is preliminary data.</text>
</comment>
<organism evidence="2 3">
    <name type="scientific">Favolaschia claudopus</name>
    <dbReference type="NCBI Taxonomy" id="2862362"/>
    <lineage>
        <taxon>Eukaryota</taxon>
        <taxon>Fungi</taxon>
        <taxon>Dikarya</taxon>
        <taxon>Basidiomycota</taxon>
        <taxon>Agaricomycotina</taxon>
        <taxon>Agaricomycetes</taxon>
        <taxon>Agaricomycetidae</taxon>
        <taxon>Agaricales</taxon>
        <taxon>Marasmiineae</taxon>
        <taxon>Mycenaceae</taxon>
        <taxon>Favolaschia</taxon>
    </lineage>
</organism>
<dbReference type="EMBL" id="JAWWNJ010000138">
    <property type="protein sequence ID" value="KAK6984424.1"/>
    <property type="molecule type" value="Genomic_DNA"/>
</dbReference>
<keyword evidence="3" id="KW-1185">Reference proteome</keyword>
<reference evidence="2 3" key="1">
    <citation type="journal article" date="2024" name="J Genomics">
        <title>Draft genome sequencing and assembly of Favolaschia claudopus CIRM-BRFM 2984 isolated from oak limbs.</title>
        <authorList>
            <person name="Navarro D."/>
            <person name="Drula E."/>
            <person name="Chaduli D."/>
            <person name="Cazenave R."/>
            <person name="Ahrendt S."/>
            <person name="Wang J."/>
            <person name="Lipzen A."/>
            <person name="Daum C."/>
            <person name="Barry K."/>
            <person name="Grigoriev I.V."/>
            <person name="Favel A."/>
            <person name="Rosso M.N."/>
            <person name="Martin F."/>
        </authorList>
    </citation>
    <scope>NUCLEOTIDE SEQUENCE [LARGE SCALE GENOMIC DNA]</scope>
    <source>
        <strain evidence="2 3">CIRM-BRFM 2984</strain>
    </source>
</reference>
<evidence type="ECO:0000256" key="1">
    <source>
        <dbReference type="SAM" id="MobiDB-lite"/>
    </source>
</evidence>